<accession>A0A1M6YLL9</accession>
<evidence type="ECO:0000313" key="2">
    <source>
        <dbReference type="EMBL" id="SHL19146.1"/>
    </source>
</evidence>
<dbReference type="Gene3D" id="2.40.50.90">
    <property type="match status" value="1"/>
</dbReference>
<keyword evidence="3" id="KW-1185">Reference proteome</keyword>
<reference evidence="3" key="1">
    <citation type="submission" date="2016-11" db="EMBL/GenBank/DDBJ databases">
        <authorList>
            <person name="Varghese N."/>
            <person name="Submissions S."/>
        </authorList>
    </citation>
    <scope>NUCLEOTIDE SEQUENCE [LARGE SCALE GENOMIC DNA]</scope>
    <source>
        <strain evidence="3">DSM 29327</strain>
    </source>
</reference>
<organism evidence="2 3">
    <name type="scientific">Roseovarius marisflavi</name>
    <dbReference type="NCBI Taxonomy" id="1054996"/>
    <lineage>
        <taxon>Bacteria</taxon>
        <taxon>Pseudomonadati</taxon>
        <taxon>Pseudomonadota</taxon>
        <taxon>Alphaproteobacteria</taxon>
        <taxon>Rhodobacterales</taxon>
        <taxon>Roseobacteraceae</taxon>
        <taxon>Roseovarius</taxon>
    </lineage>
</organism>
<name>A0A1M6YLL9_9RHOB</name>
<dbReference type="Proteomes" id="UP000184191">
    <property type="component" value="Unassembled WGS sequence"/>
</dbReference>
<dbReference type="PROSITE" id="PS50830">
    <property type="entry name" value="TNASE_3"/>
    <property type="match status" value="1"/>
</dbReference>
<protein>
    <submittedName>
        <fullName evidence="2">Endonuclease YncB, thermonuclease family</fullName>
    </submittedName>
</protein>
<dbReference type="AlphaFoldDB" id="A0A1M6YLL9"/>
<dbReference type="SMART" id="SM00318">
    <property type="entry name" value="SNc"/>
    <property type="match status" value="1"/>
</dbReference>
<dbReference type="EMBL" id="FRBN01000007">
    <property type="protein sequence ID" value="SHL19146.1"/>
    <property type="molecule type" value="Genomic_DNA"/>
</dbReference>
<dbReference type="SUPFAM" id="SSF50199">
    <property type="entry name" value="Staphylococcal nuclease"/>
    <property type="match status" value="1"/>
</dbReference>
<feature type="domain" description="TNase-like" evidence="1">
    <location>
        <begin position="14"/>
        <end position="158"/>
    </location>
</feature>
<keyword evidence="2" id="KW-0540">Nuclease</keyword>
<proteinExistence type="predicted"/>
<keyword evidence="2" id="KW-0378">Hydrolase</keyword>
<dbReference type="STRING" id="1054996.SAMN05444414_10744"/>
<dbReference type="InterPro" id="IPR035437">
    <property type="entry name" value="SNase_OB-fold_sf"/>
</dbReference>
<evidence type="ECO:0000259" key="1">
    <source>
        <dbReference type="PROSITE" id="PS50830"/>
    </source>
</evidence>
<dbReference type="InterPro" id="IPR016071">
    <property type="entry name" value="Staphylococal_nuclease_OB-fold"/>
</dbReference>
<gene>
    <name evidence="2" type="ORF">SAMN05444414_10744</name>
</gene>
<keyword evidence="2" id="KW-0255">Endonuclease</keyword>
<dbReference type="GO" id="GO:0004519">
    <property type="term" value="F:endonuclease activity"/>
    <property type="evidence" value="ECO:0007669"/>
    <property type="project" value="UniProtKB-KW"/>
</dbReference>
<dbReference type="Pfam" id="PF00565">
    <property type="entry name" value="SNase"/>
    <property type="match status" value="1"/>
</dbReference>
<evidence type="ECO:0000313" key="3">
    <source>
        <dbReference type="Proteomes" id="UP000184191"/>
    </source>
</evidence>
<sequence length="217" mass="23942">MVLGALGFAGPVGAQVFSGAIEVIDGDTFDVGHMRVRLYGVDAPEIGQTCTNAGGAAWDCGTWVSDQVRARFEGQKARCEEVVQDLYGRSVARCTLRGKDMGRVLVQAGLALAYRKYSMAYDLDEKGAVVAGRGLHAYVMARPEEYRRAVRAERVAQKPAPDPACVIKGNINSKGRRIYHMPGQDHYDRTSISTERGERWFCSERNARAAGWRRAKR</sequence>